<sequence length="82" mass="9309">MTESMEGRSVPFNAVFYNDPLSVGGGRDHGVFIKMEELMSSTVLMEYDFIHCPRFSTTPFSSPHRISLHFISSRRVFVCNSS</sequence>
<dbReference type="Proteomes" id="UP001162480">
    <property type="component" value="Chromosome 20"/>
</dbReference>
<keyword evidence="2" id="KW-1185">Reference proteome</keyword>
<evidence type="ECO:0000313" key="2">
    <source>
        <dbReference type="Proteomes" id="UP001162480"/>
    </source>
</evidence>
<reference evidence="1" key="1">
    <citation type="submission" date="2023-08" db="EMBL/GenBank/DDBJ databases">
        <authorList>
            <person name="Alioto T."/>
            <person name="Alioto T."/>
            <person name="Gomez Garrido J."/>
        </authorList>
    </citation>
    <scope>NUCLEOTIDE SEQUENCE</scope>
</reference>
<accession>A0AA36FL42</accession>
<dbReference type="AlphaFoldDB" id="A0AA36FL42"/>
<protein>
    <submittedName>
        <fullName evidence="1">Uncharacterized protein</fullName>
    </submittedName>
</protein>
<dbReference type="EMBL" id="OX597833">
    <property type="protein sequence ID" value="CAI9737978.1"/>
    <property type="molecule type" value="Genomic_DNA"/>
</dbReference>
<organism evidence="1 2">
    <name type="scientific">Octopus vulgaris</name>
    <name type="common">Common octopus</name>
    <dbReference type="NCBI Taxonomy" id="6645"/>
    <lineage>
        <taxon>Eukaryota</taxon>
        <taxon>Metazoa</taxon>
        <taxon>Spiralia</taxon>
        <taxon>Lophotrochozoa</taxon>
        <taxon>Mollusca</taxon>
        <taxon>Cephalopoda</taxon>
        <taxon>Coleoidea</taxon>
        <taxon>Octopodiformes</taxon>
        <taxon>Octopoda</taxon>
        <taxon>Incirrata</taxon>
        <taxon>Octopodidae</taxon>
        <taxon>Octopus</taxon>
    </lineage>
</organism>
<evidence type="ECO:0000313" key="1">
    <source>
        <dbReference type="EMBL" id="CAI9737978.1"/>
    </source>
</evidence>
<proteinExistence type="predicted"/>
<name>A0AA36FL42_OCTVU</name>
<gene>
    <name evidence="1" type="ORF">OCTVUL_1B005435</name>
</gene>